<dbReference type="InterPro" id="IPR025124">
    <property type="entry name" value="Gag1-like_clamp"/>
</dbReference>
<dbReference type="Proteomes" id="UP000594263">
    <property type="component" value="Unplaced"/>
</dbReference>
<organism evidence="2 3">
    <name type="scientific">Kalanchoe fedtschenkoi</name>
    <name type="common">Lavender scallops</name>
    <name type="synonym">South American air plant</name>
    <dbReference type="NCBI Taxonomy" id="63787"/>
    <lineage>
        <taxon>Eukaryota</taxon>
        <taxon>Viridiplantae</taxon>
        <taxon>Streptophyta</taxon>
        <taxon>Embryophyta</taxon>
        <taxon>Tracheophyta</taxon>
        <taxon>Spermatophyta</taxon>
        <taxon>Magnoliopsida</taxon>
        <taxon>eudicotyledons</taxon>
        <taxon>Gunneridae</taxon>
        <taxon>Pentapetalae</taxon>
        <taxon>Saxifragales</taxon>
        <taxon>Crassulaceae</taxon>
        <taxon>Kalanchoe</taxon>
    </lineage>
</organism>
<protein>
    <recommendedName>
        <fullName evidence="1">Gag1-like clamp domain-containing protein</fullName>
    </recommendedName>
</protein>
<name>A0A7N0TDR0_KALFE</name>
<reference evidence="2" key="1">
    <citation type="submission" date="2021-01" db="UniProtKB">
        <authorList>
            <consortium name="EnsemblPlants"/>
        </authorList>
    </citation>
    <scope>IDENTIFICATION</scope>
</reference>
<dbReference type="Gramene" id="Kaladp0033s0096.1.v1.1">
    <property type="protein sequence ID" value="Kaladp0033s0096.1.v1.1"/>
    <property type="gene ID" value="Kaladp0033s0096.v1.1"/>
</dbReference>
<accession>A0A7N0TDR0</accession>
<evidence type="ECO:0000313" key="3">
    <source>
        <dbReference type="Proteomes" id="UP000594263"/>
    </source>
</evidence>
<dbReference type="Pfam" id="PF13259">
    <property type="entry name" value="clamp_Gag1-like"/>
    <property type="match status" value="1"/>
</dbReference>
<dbReference type="EnsemblPlants" id="Kaladp0033s0096.1.v1.1">
    <property type="protein sequence ID" value="Kaladp0033s0096.1.v1.1"/>
    <property type="gene ID" value="Kaladp0033s0096.v1.1"/>
</dbReference>
<evidence type="ECO:0000313" key="2">
    <source>
        <dbReference type="EnsemblPlants" id="Kaladp0033s0096.1.v1.1"/>
    </source>
</evidence>
<dbReference type="PANTHER" id="PTHR33373:SF13">
    <property type="entry name" value="DUF4050 DOMAIN-CONTAINING PROTEIN"/>
    <property type="match status" value="1"/>
</dbReference>
<proteinExistence type="predicted"/>
<feature type="domain" description="Gag1-like clamp" evidence="1">
    <location>
        <begin position="71"/>
        <end position="128"/>
    </location>
</feature>
<keyword evidence="3" id="KW-1185">Reference proteome</keyword>
<dbReference type="AlphaFoldDB" id="A0A7N0TDR0"/>
<dbReference type="PANTHER" id="PTHR33373">
    <property type="entry name" value="OS07G0479600 PROTEIN"/>
    <property type="match status" value="1"/>
</dbReference>
<evidence type="ECO:0000259" key="1">
    <source>
        <dbReference type="Pfam" id="PF13259"/>
    </source>
</evidence>
<sequence>MMIQYNYFSSWANKFFTNLGGCFGCFVKPTPITAVDQPTKGLRIRGRAVRRQPVVSEGFWSTSAGELDCKTLHSQRSASSINTSTLTHTSDKLVSHSEPFVNQGLILWNQTRLQWLGKGREQTQESHEPALSWDATYQSLLATGKPFAQRVPLPVSEPYITHPRLVDALNTFP</sequence>